<evidence type="ECO:0000313" key="1">
    <source>
        <dbReference type="EMBL" id="JAD45880.1"/>
    </source>
</evidence>
<name>A0A0A9AA55_ARUDO</name>
<reference evidence="1" key="1">
    <citation type="submission" date="2014-09" db="EMBL/GenBank/DDBJ databases">
        <authorList>
            <person name="Magalhaes I.L.F."/>
            <person name="Oliveira U."/>
            <person name="Santos F.R."/>
            <person name="Vidigal T.H.D.A."/>
            <person name="Brescovit A.D."/>
            <person name="Santos A.J."/>
        </authorList>
    </citation>
    <scope>NUCLEOTIDE SEQUENCE</scope>
    <source>
        <tissue evidence="1">Shoot tissue taken approximately 20 cm above the soil surface</tissue>
    </source>
</reference>
<sequence>MSPTGSNNSDLGRTRACCQDLQSCHGFRFMLCGPSRREFNPHPPGRLAVCRMALSPSNRGLANGNGGSGKLSYWCHHATILLNLYKYLLQK</sequence>
<organism evidence="1">
    <name type="scientific">Arundo donax</name>
    <name type="common">Giant reed</name>
    <name type="synonym">Donax arundinaceus</name>
    <dbReference type="NCBI Taxonomy" id="35708"/>
    <lineage>
        <taxon>Eukaryota</taxon>
        <taxon>Viridiplantae</taxon>
        <taxon>Streptophyta</taxon>
        <taxon>Embryophyta</taxon>
        <taxon>Tracheophyta</taxon>
        <taxon>Spermatophyta</taxon>
        <taxon>Magnoliopsida</taxon>
        <taxon>Liliopsida</taxon>
        <taxon>Poales</taxon>
        <taxon>Poaceae</taxon>
        <taxon>PACMAD clade</taxon>
        <taxon>Arundinoideae</taxon>
        <taxon>Arundineae</taxon>
        <taxon>Arundo</taxon>
    </lineage>
</organism>
<accession>A0A0A9AA55</accession>
<protein>
    <submittedName>
        <fullName evidence="1">Uncharacterized protein</fullName>
    </submittedName>
</protein>
<dbReference type="AlphaFoldDB" id="A0A0A9AA55"/>
<reference evidence="1" key="2">
    <citation type="journal article" date="2015" name="Data Brief">
        <title>Shoot transcriptome of the giant reed, Arundo donax.</title>
        <authorList>
            <person name="Barrero R.A."/>
            <person name="Guerrero F.D."/>
            <person name="Moolhuijzen P."/>
            <person name="Goolsby J.A."/>
            <person name="Tidwell J."/>
            <person name="Bellgard S.E."/>
            <person name="Bellgard M.I."/>
        </authorList>
    </citation>
    <scope>NUCLEOTIDE SEQUENCE</scope>
    <source>
        <tissue evidence="1">Shoot tissue taken approximately 20 cm above the soil surface</tissue>
    </source>
</reference>
<dbReference type="EMBL" id="GBRH01252015">
    <property type="protein sequence ID" value="JAD45880.1"/>
    <property type="molecule type" value="Transcribed_RNA"/>
</dbReference>
<proteinExistence type="predicted"/>